<evidence type="ECO:0000256" key="8">
    <source>
        <dbReference type="ARBA" id="ARBA00032316"/>
    </source>
</evidence>
<evidence type="ECO:0000259" key="10">
    <source>
        <dbReference type="Pfam" id="PF22691"/>
    </source>
</evidence>
<dbReference type="CDD" id="cd00829">
    <property type="entry name" value="SCP-x_thiolase"/>
    <property type="match status" value="1"/>
</dbReference>
<dbReference type="PROSITE" id="PS00737">
    <property type="entry name" value="THIOLASE_2"/>
    <property type="match status" value="1"/>
</dbReference>
<dbReference type="InterPro" id="IPR020613">
    <property type="entry name" value="Thiolase_CS"/>
</dbReference>
<keyword evidence="4" id="KW-0808">Transferase</keyword>
<dbReference type="GO" id="GO:0016747">
    <property type="term" value="F:acyltransferase activity, transferring groups other than amino-acyl groups"/>
    <property type="evidence" value="ECO:0007669"/>
    <property type="project" value="InterPro"/>
</dbReference>
<dbReference type="PANTHER" id="PTHR42870">
    <property type="entry name" value="ACETYL-COA C-ACETYLTRANSFERASE"/>
    <property type="match status" value="1"/>
</dbReference>
<keyword evidence="6" id="KW-0446">Lipid-binding</keyword>
<proteinExistence type="predicted"/>
<reference evidence="11" key="1">
    <citation type="submission" date="2021-02" db="EMBL/GenBank/DDBJ databases">
        <title>Taxonomy, biology and ecology of Rhodococcus bacteria occurring in California pistachio and other woody hosts as revealed by genome sequence analyses.</title>
        <authorList>
            <person name="Riely B."/>
            <person name="Gai Y."/>
        </authorList>
    </citation>
    <scope>NUCLEOTIDE SEQUENCE</scope>
    <source>
        <strain evidence="11">BP-295</strain>
    </source>
</reference>
<dbReference type="EC" id="2.3.1.176" evidence="2"/>
<feature type="domain" description="Thiolase N-terminal" evidence="9">
    <location>
        <begin position="7"/>
        <end position="193"/>
    </location>
</feature>
<keyword evidence="7" id="KW-0576">Peroxisome</keyword>
<dbReference type="AlphaFoldDB" id="A0AAW4FZD0"/>
<comment type="caution">
    <text evidence="11">The sequence shown here is derived from an EMBL/GenBank/DDBJ whole genome shotgun (WGS) entry which is preliminary data.</text>
</comment>
<dbReference type="Proteomes" id="UP001195196">
    <property type="component" value="Unassembled WGS sequence"/>
</dbReference>
<evidence type="ECO:0000256" key="4">
    <source>
        <dbReference type="ARBA" id="ARBA00022679"/>
    </source>
</evidence>
<dbReference type="PANTHER" id="PTHR42870:SF1">
    <property type="entry name" value="NON-SPECIFIC LIPID-TRANSFER PROTEIN-LIKE 2"/>
    <property type="match status" value="1"/>
</dbReference>
<dbReference type="GO" id="GO:0008289">
    <property type="term" value="F:lipid binding"/>
    <property type="evidence" value="ECO:0007669"/>
    <property type="project" value="UniProtKB-KW"/>
</dbReference>
<dbReference type="GO" id="GO:0006869">
    <property type="term" value="P:lipid transport"/>
    <property type="evidence" value="ECO:0007669"/>
    <property type="project" value="UniProtKB-KW"/>
</dbReference>
<dbReference type="NCBIfam" id="NF006102">
    <property type="entry name" value="PRK08256.1"/>
    <property type="match status" value="1"/>
</dbReference>
<evidence type="ECO:0000256" key="5">
    <source>
        <dbReference type="ARBA" id="ARBA00023055"/>
    </source>
</evidence>
<dbReference type="Pfam" id="PF22691">
    <property type="entry name" value="Thiolase_C_1"/>
    <property type="match status" value="1"/>
</dbReference>
<dbReference type="InterPro" id="IPR020616">
    <property type="entry name" value="Thiolase_N"/>
</dbReference>
<name>A0AAW4FZD0_GORRU</name>
<evidence type="ECO:0000256" key="7">
    <source>
        <dbReference type="ARBA" id="ARBA00023140"/>
    </source>
</evidence>
<evidence type="ECO:0000256" key="6">
    <source>
        <dbReference type="ARBA" id="ARBA00023121"/>
    </source>
</evidence>
<feature type="domain" description="Thiolase C-terminal" evidence="10">
    <location>
        <begin position="259"/>
        <end position="383"/>
    </location>
</feature>
<dbReference type="InterPro" id="IPR016039">
    <property type="entry name" value="Thiolase-like"/>
</dbReference>
<evidence type="ECO:0000256" key="2">
    <source>
        <dbReference type="ARBA" id="ARBA00012352"/>
    </source>
</evidence>
<dbReference type="PROSITE" id="PS00098">
    <property type="entry name" value="THIOLASE_1"/>
    <property type="match status" value="1"/>
</dbReference>
<dbReference type="SUPFAM" id="SSF53901">
    <property type="entry name" value="Thiolase-like"/>
    <property type="match status" value="2"/>
</dbReference>
<accession>A0AAW4FZD0</accession>
<evidence type="ECO:0000313" key="12">
    <source>
        <dbReference type="Proteomes" id="UP001195196"/>
    </source>
</evidence>
<dbReference type="Gene3D" id="3.40.47.10">
    <property type="match status" value="1"/>
</dbReference>
<dbReference type="EMBL" id="JAFFGU010000001">
    <property type="protein sequence ID" value="MBM7276369.1"/>
    <property type="molecule type" value="Genomic_DNA"/>
</dbReference>
<organism evidence="11 12">
    <name type="scientific">Gordonia rubripertincta</name>
    <name type="common">Rhodococcus corallinus</name>
    <dbReference type="NCBI Taxonomy" id="36822"/>
    <lineage>
        <taxon>Bacteria</taxon>
        <taxon>Bacillati</taxon>
        <taxon>Actinomycetota</taxon>
        <taxon>Actinomycetes</taxon>
        <taxon>Mycobacteriales</taxon>
        <taxon>Gordoniaceae</taxon>
        <taxon>Gordonia</taxon>
    </lineage>
</organism>
<dbReference type="PIRSF" id="PIRSF000429">
    <property type="entry name" value="Ac-CoA_Ac_transf"/>
    <property type="match status" value="1"/>
</dbReference>
<evidence type="ECO:0000259" key="9">
    <source>
        <dbReference type="Pfam" id="PF00108"/>
    </source>
</evidence>
<protein>
    <recommendedName>
        <fullName evidence="2">propanoyl-CoA C-acyltransferase</fullName>
        <ecNumber evidence="2">2.3.1.176</ecNumber>
    </recommendedName>
    <alternativeName>
        <fullName evidence="8">Propanoyl-CoA C-acyltransferase</fullName>
    </alternativeName>
</protein>
<keyword evidence="5" id="KW-0445">Lipid transport</keyword>
<dbReference type="InterPro" id="IPR002155">
    <property type="entry name" value="Thiolase"/>
</dbReference>
<gene>
    <name evidence="11" type="ORF">JTZ10_01230</name>
</gene>
<comment type="subcellular location">
    <subcellularLocation>
        <location evidence="1">Peroxisome</location>
    </subcellularLocation>
</comment>
<evidence type="ECO:0000256" key="3">
    <source>
        <dbReference type="ARBA" id="ARBA00022448"/>
    </source>
</evidence>
<keyword evidence="3" id="KW-0813">Transport</keyword>
<dbReference type="InterPro" id="IPR055140">
    <property type="entry name" value="Thiolase_C_2"/>
</dbReference>
<evidence type="ECO:0000313" key="11">
    <source>
        <dbReference type="EMBL" id="MBM7276369.1"/>
    </source>
</evidence>
<sequence>MSARVHVAGVGMIPFTKPGRSSTYSEMGEHAARLALADAGVEYSLVEQAYVGYVYGDSTSGQAALYGLGQTGIPIINVNNNCSTGSSALWLAHQAVASGAVECALALGFEQMVPGALAAVYTDRPGPMSRLDQARFELQGNDEQAPMAAQFFGGAGEAYVDEFGIDPAVFAQISVKARKHAAHNPNAVFRDAVTVEEVLGSPRIYGPLTRLQCCPPTCGAAAAVICSAEFARAHGLSADVVIAAQSLTTDFATTFEARDMRKVIGYDMSAIAAKEVYEAAGIGPEDIRVVELHDCFTTNEFLTYESLGLTPAGTAEKFVLDGDNTYGGRVVTNPSGGLLSKGHPLGATGLAQCAELVWQLRGQAGARQVGGVDLALQHNLGLGGACVVTLYQKVDLR</sequence>
<dbReference type="Pfam" id="PF00108">
    <property type="entry name" value="Thiolase_N"/>
    <property type="match status" value="1"/>
</dbReference>
<dbReference type="RefSeq" id="WP_204717175.1">
    <property type="nucleotide sequence ID" value="NZ_JAFFGU010000001.1"/>
</dbReference>
<dbReference type="InterPro" id="IPR020615">
    <property type="entry name" value="Thiolase_acyl_enz_int_AS"/>
</dbReference>
<evidence type="ECO:0000256" key="1">
    <source>
        <dbReference type="ARBA" id="ARBA00004275"/>
    </source>
</evidence>